<evidence type="ECO:0000313" key="4">
    <source>
        <dbReference type="EMBL" id="CAD7278117.1"/>
    </source>
</evidence>
<proteinExistence type="predicted"/>
<dbReference type="SUPFAM" id="SSF57492">
    <property type="entry name" value="Trefoil"/>
    <property type="match status" value="1"/>
</dbReference>
<dbReference type="OrthoDB" id="1334205at2759"/>
<sequence length="321" mass="36027">MEESPPNHVCPPEREDCRTCEVARQNPFIPQIEVSESRPKTWIAQVKVLAAKSTAGKQYSNDYSGHKSYGGVSIDSQADYDVGDGTGSTFYLPLPDPPTPRLNSNDYSGHKSYGGVSIDSQADYDVGDGTGSTFYLPLPDPPTPRPPQCSDMPEQLRFDCYPEGSTSKASCERRGCCWLPDVKGDPARDPPLNVPYCFYPALYPSYIVMNVSDAEYGKTLFLTRVYASGYPSDVPLLRVDVKFETDSRLRVKVRLGLVAILERQNDGKYARIYDPLKKRYEVPWPQVPDVRTAAKNPLYEFDYSFRPFGFRVIRKDNGQVV</sequence>
<dbReference type="InterPro" id="IPR017957">
    <property type="entry name" value="P_trefoil_CS"/>
</dbReference>
<protein>
    <recommendedName>
        <fullName evidence="3">P-type domain-containing protein</fullName>
    </recommendedName>
</protein>
<keyword evidence="5" id="KW-1185">Reference proteome</keyword>
<dbReference type="InterPro" id="IPR044913">
    <property type="entry name" value="P_trefoil_dom_sf"/>
</dbReference>
<accession>A0A7R9BMK4</accession>
<dbReference type="Gene3D" id="2.60.40.1760">
    <property type="entry name" value="glycosyl hydrolase (family 31)"/>
    <property type="match status" value="1"/>
</dbReference>
<dbReference type="EMBL" id="OA883155">
    <property type="protein sequence ID" value="CAD7278117.1"/>
    <property type="molecule type" value="Genomic_DNA"/>
</dbReference>
<gene>
    <name evidence="4" type="ORF">NMOB1V02_LOCUS5828</name>
</gene>
<dbReference type="Gene3D" id="4.10.110.10">
    <property type="entry name" value="Spasmolytic Protein, domain 1"/>
    <property type="match status" value="1"/>
</dbReference>
<reference evidence="4" key="1">
    <citation type="submission" date="2020-11" db="EMBL/GenBank/DDBJ databases">
        <authorList>
            <person name="Tran Van P."/>
        </authorList>
    </citation>
    <scope>NUCLEOTIDE SEQUENCE</scope>
</reference>
<dbReference type="Pfam" id="PF00088">
    <property type="entry name" value="Trefoil"/>
    <property type="match status" value="1"/>
</dbReference>
<feature type="domain" description="P-type" evidence="3">
    <location>
        <begin position="147"/>
        <end position="201"/>
    </location>
</feature>
<dbReference type="SMART" id="SM00018">
    <property type="entry name" value="PD"/>
    <property type="match status" value="1"/>
</dbReference>
<dbReference type="PROSITE" id="PS00025">
    <property type="entry name" value="P_TREFOIL_1"/>
    <property type="match status" value="1"/>
</dbReference>
<evidence type="ECO:0000259" key="3">
    <source>
        <dbReference type="PROSITE" id="PS51448"/>
    </source>
</evidence>
<name>A0A7R9BMK4_9CRUS</name>
<organism evidence="4">
    <name type="scientific">Notodromas monacha</name>
    <dbReference type="NCBI Taxonomy" id="399045"/>
    <lineage>
        <taxon>Eukaryota</taxon>
        <taxon>Metazoa</taxon>
        <taxon>Ecdysozoa</taxon>
        <taxon>Arthropoda</taxon>
        <taxon>Crustacea</taxon>
        <taxon>Oligostraca</taxon>
        <taxon>Ostracoda</taxon>
        <taxon>Podocopa</taxon>
        <taxon>Podocopida</taxon>
        <taxon>Cypridocopina</taxon>
        <taxon>Cypridoidea</taxon>
        <taxon>Cyprididae</taxon>
        <taxon>Notodromas</taxon>
    </lineage>
</organism>
<dbReference type="InterPro" id="IPR000519">
    <property type="entry name" value="P_trefoil_dom"/>
</dbReference>
<evidence type="ECO:0000256" key="2">
    <source>
        <dbReference type="PROSITE-ProRule" id="PRU00779"/>
    </source>
</evidence>
<dbReference type="AlphaFoldDB" id="A0A7R9BMK4"/>
<dbReference type="PROSITE" id="PS51448">
    <property type="entry name" value="P_TREFOIL_2"/>
    <property type="match status" value="1"/>
</dbReference>
<evidence type="ECO:0000256" key="1">
    <source>
        <dbReference type="ARBA" id="ARBA00023157"/>
    </source>
</evidence>
<keyword evidence="1" id="KW-1015">Disulfide bond</keyword>
<dbReference type="Proteomes" id="UP000678499">
    <property type="component" value="Unassembled WGS sequence"/>
</dbReference>
<dbReference type="CDD" id="cd00111">
    <property type="entry name" value="Trefoil"/>
    <property type="match status" value="1"/>
</dbReference>
<evidence type="ECO:0000313" key="5">
    <source>
        <dbReference type="Proteomes" id="UP000678499"/>
    </source>
</evidence>
<dbReference type="EMBL" id="CAJPEX010001118">
    <property type="protein sequence ID" value="CAG0918269.1"/>
    <property type="molecule type" value="Genomic_DNA"/>
</dbReference>
<comment type="caution">
    <text evidence="2">Lacks conserved residue(s) required for the propagation of feature annotation.</text>
</comment>